<dbReference type="InterPro" id="IPR049712">
    <property type="entry name" value="Poly_export"/>
</dbReference>
<proteinExistence type="predicted"/>
<dbReference type="Gene3D" id="3.30.1950.10">
    <property type="entry name" value="wza like domain"/>
    <property type="match status" value="1"/>
</dbReference>
<evidence type="ECO:0000256" key="1">
    <source>
        <dbReference type="ARBA" id="ARBA00022729"/>
    </source>
</evidence>
<dbReference type="InterPro" id="IPR003715">
    <property type="entry name" value="Poly_export_N"/>
</dbReference>
<dbReference type="Gene3D" id="3.10.560.10">
    <property type="entry name" value="Outer membrane lipoprotein wza domain like"/>
    <property type="match status" value="2"/>
</dbReference>
<dbReference type="Pfam" id="PF10531">
    <property type="entry name" value="SLBB"/>
    <property type="match status" value="1"/>
</dbReference>
<dbReference type="PANTHER" id="PTHR33619">
    <property type="entry name" value="POLYSACCHARIDE EXPORT PROTEIN GFCE-RELATED"/>
    <property type="match status" value="1"/>
</dbReference>
<dbReference type="Proteomes" id="UP000051086">
    <property type="component" value="Unassembled WGS sequence"/>
</dbReference>
<protein>
    <submittedName>
        <fullName evidence="4">Polysaccharide export protein Wza</fullName>
    </submittedName>
</protein>
<evidence type="ECO:0000313" key="5">
    <source>
        <dbReference type="Proteomes" id="UP000051086"/>
    </source>
</evidence>
<reference evidence="4 5" key="1">
    <citation type="submission" date="2015-09" db="EMBL/GenBank/DDBJ databases">
        <authorList>
            <person name="Rodrigo-Torres L."/>
            <person name="Arahal D.R."/>
        </authorList>
    </citation>
    <scope>NUCLEOTIDE SEQUENCE [LARGE SCALE GENOMIC DNA]</scope>
    <source>
        <strain evidence="4 5">CECT 5118</strain>
    </source>
</reference>
<evidence type="ECO:0000259" key="2">
    <source>
        <dbReference type="Pfam" id="PF02563"/>
    </source>
</evidence>
<comment type="caution">
    <text evidence="4">The sequence shown here is derived from an EMBL/GenBank/DDBJ whole genome shotgun (WGS) entry which is preliminary data.</text>
</comment>
<name>A0ABM9UIH0_9RHOB</name>
<evidence type="ECO:0000313" key="4">
    <source>
        <dbReference type="EMBL" id="CUH70165.1"/>
    </source>
</evidence>
<dbReference type="RefSeq" id="WP_242601834.1">
    <property type="nucleotide sequence ID" value="NZ_CYSB01000047.1"/>
</dbReference>
<feature type="domain" description="Polysaccharide export protein N-terminal" evidence="2">
    <location>
        <begin position="75"/>
        <end position="157"/>
    </location>
</feature>
<dbReference type="PANTHER" id="PTHR33619:SF3">
    <property type="entry name" value="POLYSACCHARIDE EXPORT PROTEIN GFCE-RELATED"/>
    <property type="match status" value="1"/>
</dbReference>
<organism evidence="4 5">
    <name type="scientific">Thalassovita autumnalis</name>
    <dbReference type="NCBI Taxonomy" id="2072972"/>
    <lineage>
        <taxon>Bacteria</taxon>
        <taxon>Pseudomonadati</taxon>
        <taxon>Pseudomonadota</taxon>
        <taxon>Alphaproteobacteria</taxon>
        <taxon>Rhodobacterales</taxon>
        <taxon>Roseobacteraceae</taxon>
        <taxon>Thalassovita</taxon>
    </lineage>
</organism>
<accession>A0ABM9UIH0</accession>
<dbReference type="EMBL" id="CYSB01000047">
    <property type="protein sequence ID" value="CUH70165.1"/>
    <property type="molecule type" value="Genomic_DNA"/>
</dbReference>
<feature type="domain" description="Soluble ligand binding" evidence="3">
    <location>
        <begin position="168"/>
        <end position="214"/>
    </location>
</feature>
<dbReference type="Pfam" id="PF02563">
    <property type="entry name" value="Poly_export"/>
    <property type="match status" value="1"/>
</dbReference>
<dbReference type="InterPro" id="IPR019554">
    <property type="entry name" value="Soluble_ligand-bd"/>
</dbReference>
<sequence length="376" mass="39681">MMTWAAAGLSVLALTACSVPRGSALSSEILSEQNSDAPSYQVVSVTRDNVAELTAWPVTGWKGEYKWLANPRGPQSQLIRTGDVVSVVVWDNQDNSLLSNGVSKQASLPPMVVSATGMIFMPYVGEVEIRNLTQPAARAKIQEAMTEVAPEAQVQLAVQQGAGNAADLVGGVSAPGSYPLPSRNYSILSLIAAGGGIRPGLENPLVRLLRGGHVYEIRAEQLMADPNLNTILRGGDKVVVAEDDRFFTALGATGREEVVPFTRESLTAMEALSTVGGLSDSRADLKSVLVLRDYPVDDTVPTPEGADYSAKGPLQEQVVFAFDLTSADGLFAARKFEINPKDTVLGTETVVTSARTVLGLIGSVVGVTNAVNNLAE</sequence>
<keyword evidence="1" id="KW-0732">Signal</keyword>
<evidence type="ECO:0000259" key="3">
    <source>
        <dbReference type="Pfam" id="PF10531"/>
    </source>
</evidence>
<gene>
    <name evidence="4" type="ORF">TL5118_04140</name>
</gene>
<keyword evidence="5" id="KW-1185">Reference proteome</keyword>